<dbReference type="OrthoDB" id="3238663at2"/>
<dbReference type="EMBL" id="BKAL01000020">
    <property type="protein sequence ID" value="GEP71000.1"/>
    <property type="molecule type" value="Genomic_DNA"/>
</dbReference>
<keyword evidence="1" id="KW-0472">Membrane</keyword>
<reference evidence="3 4" key="1">
    <citation type="submission" date="2019-07" db="EMBL/GenBank/DDBJ databases">
        <title>Whole genome shotgun sequence of Cellulomonas soli NBRC 109434.</title>
        <authorList>
            <person name="Hosoyama A."/>
            <person name="Uohara A."/>
            <person name="Ohji S."/>
            <person name="Ichikawa N."/>
        </authorList>
    </citation>
    <scope>NUCLEOTIDE SEQUENCE [LARGE SCALE GENOMIC DNA]</scope>
    <source>
        <strain evidence="3 4">NBRC 109434</strain>
    </source>
</reference>
<name>A0A512PIG8_9CELL</name>
<feature type="transmembrane region" description="Helical" evidence="1">
    <location>
        <begin position="12"/>
        <end position="30"/>
    </location>
</feature>
<dbReference type="PANTHER" id="PTHR42903:SF1">
    <property type="entry name" value="INNER MEMBRANE PROTEIN YCCF"/>
    <property type="match status" value="1"/>
</dbReference>
<accession>A0A512PIG8</accession>
<feature type="domain" description="Inner membrane component" evidence="2">
    <location>
        <begin position="16"/>
        <end position="66"/>
    </location>
</feature>
<dbReference type="InterPro" id="IPR031308">
    <property type="entry name" value="UCP028777"/>
</dbReference>
<feature type="transmembrane region" description="Helical" evidence="1">
    <location>
        <begin position="36"/>
        <end position="62"/>
    </location>
</feature>
<sequence>MPEGRSACDGEAVKTLLNLIWLVFAGLWLALGYVLAGLVCCLLIVTIPFGIASFRIASYALWPFGRTVVDVPTAGAWSTLGNVVWVLVAGVWLAIGHITTAIPLFVSIIGIPLGIANLKMIPVSLMPLGKQIVTTDRAFAAYGV</sequence>
<feature type="transmembrane region" description="Helical" evidence="1">
    <location>
        <begin position="101"/>
        <end position="121"/>
    </location>
</feature>
<feature type="domain" description="Inner membrane component" evidence="2">
    <location>
        <begin position="80"/>
        <end position="130"/>
    </location>
</feature>
<dbReference type="NCBIfam" id="NF008740">
    <property type="entry name" value="PRK11770.1-2"/>
    <property type="match status" value="1"/>
</dbReference>
<dbReference type="InterPro" id="IPR005185">
    <property type="entry name" value="YccF"/>
</dbReference>
<evidence type="ECO:0000256" key="1">
    <source>
        <dbReference type="SAM" id="Phobius"/>
    </source>
</evidence>
<evidence type="ECO:0000313" key="4">
    <source>
        <dbReference type="Proteomes" id="UP000321798"/>
    </source>
</evidence>
<comment type="caution">
    <text evidence="3">The sequence shown here is derived from an EMBL/GenBank/DDBJ whole genome shotgun (WGS) entry which is preliminary data.</text>
</comment>
<evidence type="ECO:0000259" key="2">
    <source>
        <dbReference type="Pfam" id="PF03733"/>
    </source>
</evidence>
<dbReference type="Pfam" id="PF03733">
    <property type="entry name" value="YccF"/>
    <property type="match status" value="2"/>
</dbReference>
<gene>
    <name evidence="3" type="ORF">CSO01_37150</name>
</gene>
<proteinExistence type="predicted"/>
<protein>
    <recommendedName>
        <fullName evidence="2">Inner membrane component domain-containing protein</fullName>
    </recommendedName>
</protein>
<feature type="transmembrane region" description="Helical" evidence="1">
    <location>
        <begin position="74"/>
        <end position="95"/>
    </location>
</feature>
<dbReference type="PANTHER" id="PTHR42903">
    <property type="entry name" value="INNER MEMBRANE PROTEIN YCCF"/>
    <property type="match status" value="1"/>
</dbReference>
<keyword evidence="1" id="KW-0812">Transmembrane</keyword>
<dbReference type="AlphaFoldDB" id="A0A512PIG8"/>
<keyword evidence="4" id="KW-1185">Reference proteome</keyword>
<evidence type="ECO:0000313" key="3">
    <source>
        <dbReference type="EMBL" id="GEP71000.1"/>
    </source>
</evidence>
<keyword evidence="1" id="KW-1133">Transmembrane helix</keyword>
<dbReference type="Proteomes" id="UP000321798">
    <property type="component" value="Unassembled WGS sequence"/>
</dbReference>
<dbReference type="GO" id="GO:0005886">
    <property type="term" value="C:plasma membrane"/>
    <property type="evidence" value="ECO:0007669"/>
    <property type="project" value="TreeGrafter"/>
</dbReference>
<organism evidence="3 4">
    <name type="scientific">Cellulomonas soli</name>
    <dbReference type="NCBI Taxonomy" id="931535"/>
    <lineage>
        <taxon>Bacteria</taxon>
        <taxon>Bacillati</taxon>
        <taxon>Actinomycetota</taxon>
        <taxon>Actinomycetes</taxon>
        <taxon>Micrococcales</taxon>
        <taxon>Cellulomonadaceae</taxon>
        <taxon>Cellulomonas</taxon>
    </lineage>
</organism>
<dbReference type="PIRSF" id="PIRSF028777">
    <property type="entry name" value="UCP028777"/>
    <property type="match status" value="1"/>
</dbReference>
<dbReference type="InterPro" id="IPR052937">
    <property type="entry name" value="Inner_membrane_protein"/>
</dbReference>